<protein>
    <submittedName>
        <fullName evidence="2">(wild Malaysian banana) hypothetical protein</fullName>
    </submittedName>
</protein>
<reference evidence="2" key="1">
    <citation type="submission" date="2021-03" db="EMBL/GenBank/DDBJ databases">
        <authorList>
            <consortium name="Genoscope - CEA"/>
            <person name="William W."/>
        </authorList>
    </citation>
    <scope>NUCLEOTIDE SEQUENCE</scope>
    <source>
        <strain evidence="2">Doubled-haploid Pahang</strain>
    </source>
</reference>
<name>A0A804L5E9_MUSAM</name>
<keyword evidence="4" id="KW-1185">Reference proteome</keyword>
<dbReference type="EnsemblPlants" id="Ma11_t07740.1">
    <property type="protein sequence ID" value="Ma11_p07740.1"/>
    <property type="gene ID" value="Ma11_g07740"/>
</dbReference>
<dbReference type="InParanoid" id="A0A804L5E9"/>
<evidence type="ECO:0000313" key="2">
    <source>
        <dbReference type="EMBL" id="CAG1863862.1"/>
    </source>
</evidence>
<dbReference type="AlphaFoldDB" id="A0A804L5E9"/>
<sequence length="51" mass="5700">MKVRDVPSYVKSAATLSTSNSTPLADITDRRRRPPPPIRPGLKSFSMEDQQ</sequence>
<evidence type="ECO:0000256" key="1">
    <source>
        <dbReference type="SAM" id="MobiDB-lite"/>
    </source>
</evidence>
<dbReference type="EMBL" id="HG996475">
    <property type="protein sequence ID" value="CAG1863862.1"/>
    <property type="molecule type" value="Genomic_DNA"/>
</dbReference>
<feature type="region of interest" description="Disordered" evidence="1">
    <location>
        <begin position="1"/>
        <end position="51"/>
    </location>
</feature>
<feature type="compositionally biased region" description="Polar residues" evidence="1">
    <location>
        <begin position="14"/>
        <end position="23"/>
    </location>
</feature>
<proteinExistence type="predicted"/>
<evidence type="ECO:0000313" key="3">
    <source>
        <dbReference type="EnsemblPlants" id="Ma11_p07740.1"/>
    </source>
</evidence>
<dbReference type="Gramene" id="Ma11_t07740.1">
    <property type="protein sequence ID" value="Ma11_p07740.1"/>
    <property type="gene ID" value="Ma11_g07740"/>
</dbReference>
<accession>A0A804L5E9</accession>
<organism evidence="3 4">
    <name type="scientific">Musa acuminata subsp. malaccensis</name>
    <name type="common">Wild banana</name>
    <name type="synonym">Musa malaccensis</name>
    <dbReference type="NCBI Taxonomy" id="214687"/>
    <lineage>
        <taxon>Eukaryota</taxon>
        <taxon>Viridiplantae</taxon>
        <taxon>Streptophyta</taxon>
        <taxon>Embryophyta</taxon>
        <taxon>Tracheophyta</taxon>
        <taxon>Spermatophyta</taxon>
        <taxon>Magnoliopsida</taxon>
        <taxon>Liliopsida</taxon>
        <taxon>Zingiberales</taxon>
        <taxon>Musaceae</taxon>
        <taxon>Musa</taxon>
    </lineage>
</organism>
<evidence type="ECO:0000313" key="4">
    <source>
        <dbReference type="Proteomes" id="UP000012960"/>
    </source>
</evidence>
<dbReference type="Proteomes" id="UP000012960">
    <property type="component" value="Unplaced"/>
</dbReference>
<reference evidence="3" key="2">
    <citation type="submission" date="2021-05" db="UniProtKB">
        <authorList>
            <consortium name="EnsemblPlants"/>
        </authorList>
    </citation>
    <scope>IDENTIFICATION</scope>
    <source>
        <strain evidence="3">subsp. malaccensis</strain>
    </source>
</reference>
<gene>
    <name evidence="2" type="ORF">GSMUA_17660.1</name>
</gene>